<dbReference type="InterPro" id="IPR029033">
    <property type="entry name" value="His_PPase_superfam"/>
</dbReference>
<dbReference type="Proteomes" id="UP000622797">
    <property type="component" value="Unassembled WGS sequence"/>
</dbReference>
<dbReference type="InterPro" id="IPR000560">
    <property type="entry name" value="His_Pase_clade-2"/>
</dbReference>
<sequence>MYSKALSSIPLGLLISNAAAEVIHGAVVFSRHGDRSTKWYGAQSLTSLGAEQNFQVGADYRERYLSSDSDYQILGIAEDEYKPSQIWASSPDQGILMNTATAFLQGFYPPLADLDPEIASKTLNNGSDSTAPLDGYQYVRLHTVNDNSPDTIWIKGDDACPKYVKASKSFMDSEVFAQRDEDTREFYEQFYDVLSDGVYNLKPENMTYKNAYNIFDLVNVARIHNSTSAARNVSKDDLFQLRTLADSAELGQNWNESDPARAIGAETLLGAILDQMNQTVTSKGNLKFSLFAGSYDTFLAFFGLAGLLDESDDFYGLPDYAATMAFELFTDDNTDEFPSSPEKDLRVRWMFRNGTASEIKSFPLFGTDEDSLPWSKFVSEVEERAITDVGDWCSKCGAEEDFCAAYKDDDDENAESENENEDGGGKGGKGGMSNAVAGVIGAMVTLGVVAVIGAAAFVLLRKRKGTGVTEKGSVRSGSTDENAAKV</sequence>
<dbReference type="Gene3D" id="3.40.50.1240">
    <property type="entry name" value="Phosphoglycerate mutase-like"/>
    <property type="match status" value="1"/>
</dbReference>
<dbReference type="SUPFAM" id="SSF53254">
    <property type="entry name" value="Phosphoglycerate mutase-like"/>
    <property type="match status" value="1"/>
</dbReference>
<evidence type="ECO:0000256" key="1">
    <source>
        <dbReference type="ARBA" id="ARBA00005375"/>
    </source>
</evidence>
<feature type="compositionally biased region" description="Acidic residues" evidence="2">
    <location>
        <begin position="409"/>
        <end position="422"/>
    </location>
</feature>
<dbReference type="AlphaFoldDB" id="A0A8H4XDA4"/>
<feature type="signal peptide" evidence="4">
    <location>
        <begin position="1"/>
        <end position="20"/>
    </location>
</feature>
<feature type="chain" id="PRO_5034393195" description="Acid phosphatase" evidence="4">
    <location>
        <begin position="21"/>
        <end position="486"/>
    </location>
</feature>
<feature type="transmembrane region" description="Helical" evidence="3">
    <location>
        <begin position="435"/>
        <end position="460"/>
    </location>
</feature>
<dbReference type="GO" id="GO:0016791">
    <property type="term" value="F:phosphatase activity"/>
    <property type="evidence" value="ECO:0007669"/>
    <property type="project" value="TreeGrafter"/>
</dbReference>
<dbReference type="CDD" id="cd07061">
    <property type="entry name" value="HP_HAP_like"/>
    <property type="match status" value="1"/>
</dbReference>
<dbReference type="PANTHER" id="PTHR11567:SF142">
    <property type="entry name" value="PHOSPHOGLYCERATE MUTASE-LIKE PROTEIN"/>
    <property type="match status" value="1"/>
</dbReference>
<evidence type="ECO:0000256" key="2">
    <source>
        <dbReference type="SAM" id="MobiDB-lite"/>
    </source>
</evidence>
<dbReference type="InterPro" id="IPR050645">
    <property type="entry name" value="Histidine_acid_phosphatase"/>
</dbReference>
<gene>
    <name evidence="5" type="ORF">FSARC_2894</name>
</gene>
<keyword evidence="3" id="KW-0472">Membrane</keyword>
<keyword evidence="4" id="KW-0732">Signal</keyword>
<reference evidence="5" key="2">
    <citation type="submission" date="2020-05" db="EMBL/GenBank/DDBJ databases">
        <authorList>
            <person name="Kim H.-S."/>
            <person name="Proctor R.H."/>
            <person name="Brown D.W."/>
        </authorList>
    </citation>
    <scope>NUCLEOTIDE SEQUENCE</scope>
    <source>
        <strain evidence="5">NRRL 20472</strain>
    </source>
</reference>
<evidence type="ECO:0000313" key="6">
    <source>
        <dbReference type="Proteomes" id="UP000622797"/>
    </source>
</evidence>
<feature type="region of interest" description="Disordered" evidence="2">
    <location>
        <begin position="409"/>
        <end position="429"/>
    </location>
</feature>
<dbReference type="EMBL" id="JABEXW010000140">
    <property type="protein sequence ID" value="KAF4969991.1"/>
    <property type="molecule type" value="Genomic_DNA"/>
</dbReference>
<comment type="caution">
    <text evidence="5">The sequence shown here is derived from an EMBL/GenBank/DDBJ whole genome shotgun (WGS) entry which is preliminary data.</text>
</comment>
<name>A0A8H4XDA4_9HYPO</name>
<comment type="similarity">
    <text evidence="1">Belongs to the histidine acid phosphatase family.</text>
</comment>
<dbReference type="OrthoDB" id="258392at2759"/>
<proteinExistence type="inferred from homology"/>
<evidence type="ECO:0000256" key="3">
    <source>
        <dbReference type="SAM" id="Phobius"/>
    </source>
</evidence>
<keyword evidence="3" id="KW-1133">Transmembrane helix</keyword>
<organism evidence="5 6">
    <name type="scientific">Fusarium sarcochroum</name>
    <dbReference type="NCBI Taxonomy" id="1208366"/>
    <lineage>
        <taxon>Eukaryota</taxon>
        <taxon>Fungi</taxon>
        <taxon>Dikarya</taxon>
        <taxon>Ascomycota</taxon>
        <taxon>Pezizomycotina</taxon>
        <taxon>Sordariomycetes</taxon>
        <taxon>Hypocreomycetidae</taxon>
        <taxon>Hypocreales</taxon>
        <taxon>Nectriaceae</taxon>
        <taxon>Fusarium</taxon>
        <taxon>Fusarium lateritium species complex</taxon>
    </lineage>
</organism>
<evidence type="ECO:0000256" key="4">
    <source>
        <dbReference type="SAM" id="SignalP"/>
    </source>
</evidence>
<evidence type="ECO:0000313" key="5">
    <source>
        <dbReference type="EMBL" id="KAF4969991.1"/>
    </source>
</evidence>
<dbReference type="PANTHER" id="PTHR11567">
    <property type="entry name" value="ACID PHOSPHATASE-RELATED"/>
    <property type="match status" value="1"/>
</dbReference>
<reference evidence="5" key="1">
    <citation type="journal article" date="2020" name="BMC Genomics">
        <title>Correction to: Identification and distribution of gene clusters required for synthesis of sphingolipid metabolism inhibitors in diverse species of the filamentous fungus Fusarium.</title>
        <authorList>
            <person name="Kim H.S."/>
            <person name="Lohmar J.M."/>
            <person name="Busman M."/>
            <person name="Brown D.W."/>
            <person name="Naumann T.A."/>
            <person name="Divon H.H."/>
            <person name="Lysoe E."/>
            <person name="Uhlig S."/>
            <person name="Proctor R.H."/>
        </authorList>
    </citation>
    <scope>NUCLEOTIDE SEQUENCE</scope>
    <source>
        <strain evidence="5">NRRL 20472</strain>
    </source>
</reference>
<dbReference type="Pfam" id="PF00328">
    <property type="entry name" value="His_Phos_2"/>
    <property type="match status" value="1"/>
</dbReference>
<keyword evidence="3" id="KW-0812">Transmembrane</keyword>
<keyword evidence="6" id="KW-1185">Reference proteome</keyword>
<evidence type="ECO:0008006" key="7">
    <source>
        <dbReference type="Google" id="ProtNLM"/>
    </source>
</evidence>
<protein>
    <recommendedName>
        <fullName evidence="7">Acid phosphatase</fullName>
    </recommendedName>
</protein>
<accession>A0A8H4XDA4</accession>